<dbReference type="Proteomes" id="UP000037288">
    <property type="component" value="Unassembled WGS sequence"/>
</dbReference>
<evidence type="ECO:0000313" key="3">
    <source>
        <dbReference type="Proteomes" id="UP000037288"/>
    </source>
</evidence>
<feature type="region of interest" description="Disordered" evidence="1">
    <location>
        <begin position="75"/>
        <end position="100"/>
    </location>
</feature>
<dbReference type="EMBL" id="LFXA01000004">
    <property type="protein sequence ID" value="KNB52788.1"/>
    <property type="molecule type" value="Genomic_DNA"/>
</dbReference>
<keyword evidence="3" id="KW-1185">Reference proteome</keyword>
<sequence length="100" mass="10585">MHIELPTQVEQMALMDACRAVCMMIVPSVYSTLTPLGADPLDFREQCAMPGATATVSSKGARPAFQLAGSVVAAARGRRPRHDDGASRPSTPIGQSWSSI</sequence>
<comment type="caution">
    <text evidence="2">The sequence shown here is derived from an EMBL/GenBank/DDBJ whole genome shotgun (WGS) entry which is preliminary data.</text>
</comment>
<evidence type="ECO:0000313" key="2">
    <source>
        <dbReference type="EMBL" id="KNB52788.1"/>
    </source>
</evidence>
<feature type="compositionally biased region" description="Polar residues" evidence="1">
    <location>
        <begin position="88"/>
        <end position="100"/>
    </location>
</feature>
<dbReference type="AlphaFoldDB" id="A0A0K9XHN8"/>
<gene>
    <name evidence="2" type="ORF">AC230_09075</name>
</gene>
<reference evidence="3" key="1">
    <citation type="submission" date="2015-07" db="EMBL/GenBank/DDBJ databases">
        <title>Draft genome sequence of Streptomyces sp. CMAA 1322, a bacterium isolated from Caatinga biome, from dry forest semiarid of Brazil.</title>
        <authorList>
            <person name="Santos S.N."/>
            <person name="Gacesa R."/>
            <person name="Taketani R.G."/>
            <person name="Long P.F."/>
            <person name="Melo I.S."/>
        </authorList>
    </citation>
    <scope>NUCLEOTIDE SEQUENCE [LARGE SCALE GENOMIC DNA]</scope>
    <source>
        <strain evidence="3">CMAA 1322</strain>
    </source>
</reference>
<evidence type="ECO:0000256" key="1">
    <source>
        <dbReference type="SAM" id="MobiDB-lite"/>
    </source>
</evidence>
<proteinExistence type="predicted"/>
<protein>
    <submittedName>
        <fullName evidence="2">Uncharacterized protein</fullName>
    </submittedName>
</protein>
<accession>A0A0K9XHN8</accession>
<name>A0A0K9XHN8_9ACTN</name>
<organism evidence="2 3">
    <name type="scientific">Streptomyces caatingaensis</name>
    <dbReference type="NCBI Taxonomy" id="1678637"/>
    <lineage>
        <taxon>Bacteria</taxon>
        <taxon>Bacillati</taxon>
        <taxon>Actinomycetota</taxon>
        <taxon>Actinomycetes</taxon>
        <taxon>Kitasatosporales</taxon>
        <taxon>Streptomycetaceae</taxon>
        <taxon>Streptomyces</taxon>
    </lineage>
</organism>
<dbReference type="RefSeq" id="WP_241833144.1">
    <property type="nucleotide sequence ID" value="NZ_LFXA01000004.1"/>
</dbReference>